<reference evidence="12" key="1">
    <citation type="submission" date="2025-08" db="UniProtKB">
        <authorList>
            <consortium name="Ensembl"/>
        </authorList>
    </citation>
    <scope>IDENTIFICATION</scope>
</reference>
<dbReference type="InterPro" id="IPR013783">
    <property type="entry name" value="Ig-like_fold"/>
</dbReference>
<evidence type="ECO:0000256" key="9">
    <source>
        <dbReference type="ARBA" id="ARBA00023180"/>
    </source>
</evidence>
<name>A0A3Q2CFR2_CYPVA</name>
<proteinExistence type="predicted"/>
<keyword evidence="9" id="KW-0325">Glycoprotein</keyword>
<dbReference type="InterPro" id="IPR051713">
    <property type="entry name" value="T-cell_Activation_Regulation"/>
</dbReference>
<keyword evidence="6" id="KW-0472">Membrane</keyword>
<keyword evidence="13" id="KW-1185">Reference proteome</keyword>
<evidence type="ECO:0000256" key="1">
    <source>
        <dbReference type="ARBA" id="ARBA00004251"/>
    </source>
</evidence>
<evidence type="ECO:0000256" key="6">
    <source>
        <dbReference type="ARBA" id="ARBA00023136"/>
    </source>
</evidence>
<dbReference type="GO" id="GO:0042102">
    <property type="term" value="P:positive regulation of T cell proliferation"/>
    <property type="evidence" value="ECO:0007669"/>
    <property type="project" value="TreeGrafter"/>
</dbReference>
<evidence type="ECO:0000256" key="10">
    <source>
        <dbReference type="ARBA" id="ARBA00023319"/>
    </source>
</evidence>
<dbReference type="GO" id="GO:0007166">
    <property type="term" value="P:cell surface receptor signaling pathway"/>
    <property type="evidence" value="ECO:0007669"/>
    <property type="project" value="TreeGrafter"/>
</dbReference>
<evidence type="ECO:0000256" key="4">
    <source>
        <dbReference type="ARBA" id="ARBA00022729"/>
    </source>
</evidence>
<dbReference type="InterPro" id="IPR013106">
    <property type="entry name" value="Ig_V-set"/>
</dbReference>
<dbReference type="SUPFAM" id="SSF48726">
    <property type="entry name" value="Immunoglobulin"/>
    <property type="match status" value="1"/>
</dbReference>
<dbReference type="GO" id="GO:0031295">
    <property type="term" value="P:T cell costimulation"/>
    <property type="evidence" value="ECO:0007669"/>
    <property type="project" value="TreeGrafter"/>
</dbReference>
<dbReference type="InterPro" id="IPR003599">
    <property type="entry name" value="Ig_sub"/>
</dbReference>
<dbReference type="Ensembl" id="ENSCVAT00000009413.1">
    <property type="protein sequence ID" value="ENSCVAP00000003812.1"/>
    <property type="gene ID" value="ENSCVAG00000005038.1"/>
</dbReference>
<dbReference type="GeneTree" id="ENSGT01150000289312"/>
<dbReference type="GO" id="GO:0042130">
    <property type="term" value="P:negative regulation of T cell proliferation"/>
    <property type="evidence" value="ECO:0007669"/>
    <property type="project" value="TreeGrafter"/>
</dbReference>
<dbReference type="Proteomes" id="UP000265020">
    <property type="component" value="Unassembled WGS sequence"/>
</dbReference>
<accession>A0A3Q2CFR2</accession>
<dbReference type="InterPro" id="IPR036179">
    <property type="entry name" value="Ig-like_dom_sf"/>
</dbReference>
<dbReference type="Pfam" id="PF07686">
    <property type="entry name" value="V-set"/>
    <property type="match status" value="1"/>
</dbReference>
<dbReference type="InterPro" id="IPR007110">
    <property type="entry name" value="Ig-like_dom"/>
</dbReference>
<dbReference type="PANTHER" id="PTHR25466">
    <property type="entry name" value="T-LYMPHOCYTE ACTIVATION ANTIGEN"/>
    <property type="match status" value="1"/>
</dbReference>
<reference evidence="12" key="2">
    <citation type="submission" date="2025-09" db="UniProtKB">
        <authorList>
            <consortium name="Ensembl"/>
        </authorList>
    </citation>
    <scope>IDENTIFICATION</scope>
</reference>
<dbReference type="GO" id="GO:0006955">
    <property type="term" value="P:immune response"/>
    <property type="evidence" value="ECO:0007669"/>
    <property type="project" value="TreeGrafter"/>
</dbReference>
<evidence type="ECO:0000256" key="5">
    <source>
        <dbReference type="ARBA" id="ARBA00022989"/>
    </source>
</evidence>
<keyword evidence="8" id="KW-0675">Receptor</keyword>
<dbReference type="SMART" id="SM00409">
    <property type="entry name" value="IG"/>
    <property type="match status" value="1"/>
</dbReference>
<evidence type="ECO:0000256" key="2">
    <source>
        <dbReference type="ARBA" id="ARBA00022475"/>
    </source>
</evidence>
<dbReference type="Gene3D" id="2.60.40.10">
    <property type="entry name" value="Immunoglobulins"/>
    <property type="match status" value="1"/>
</dbReference>
<dbReference type="PANTHER" id="PTHR25466:SF9">
    <property type="entry name" value="FIBRONECTIN TYPE-III DOMAIN-CONTAINING PROTEIN"/>
    <property type="match status" value="1"/>
</dbReference>
<evidence type="ECO:0000313" key="13">
    <source>
        <dbReference type="Proteomes" id="UP000265020"/>
    </source>
</evidence>
<dbReference type="GO" id="GO:0071222">
    <property type="term" value="P:cellular response to lipopolysaccharide"/>
    <property type="evidence" value="ECO:0007669"/>
    <property type="project" value="TreeGrafter"/>
</dbReference>
<evidence type="ECO:0000259" key="11">
    <source>
        <dbReference type="PROSITE" id="PS50835"/>
    </source>
</evidence>
<evidence type="ECO:0000256" key="3">
    <source>
        <dbReference type="ARBA" id="ARBA00022692"/>
    </source>
</evidence>
<organism evidence="12 13">
    <name type="scientific">Cyprinodon variegatus</name>
    <name type="common">Sheepshead minnow</name>
    <dbReference type="NCBI Taxonomy" id="28743"/>
    <lineage>
        <taxon>Eukaryota</taxon>
        <taxon>Metazoa</taxon>
        <taxon>Chordata</taxon>
        <taxon>Craniata</taxon>
        <taxon>Vertebrata</taxon>
        <taxon>Euteleostomi</taxon>
        <taxon>Actinopterygii</taxon>
        <taxon>Neopterygii</taxon>
        <taxon>Teleostei</taxon>
        <taxon>Neoteleostei</taxon>
        <taxon>Acanthomorphata</taxon>
        <taxon>Ovalentaria</taxon>
        <taxon>Atherinomorphae</taxon>
        <taxon>Cyprinodontiformes</taxon>
        <taxon>Cyprinodontidae</taxon>
        <taxon>Cyprinodon</taxon>
    </lineage>
</organism>
<feature type="domain" description="Ig-like" evidence="11">
    <location>
        <begin position="40"/>
        <end position="151"/>
    </location>
</feature>
<dbReference type="GO" id="GO:0009897">
    <property type="term" value="C:external side of plasma membrane"/>
    <property type="evidence" value="ECO:0007669"/>
    <property type="project" value="TreeGrafter"/>
</dbReference>
<keyword evidence="7" id="KW-1015">Disulfide bond</keyword>
<protein>
    <recommendedName>
        <fullName evidence="11">Ig-like domain-containing protein</fullName>
    </recommendedName>
</protein>
<comment type="subcellular location">
    <subcellularLocation>
        <location evidence="1">Cell membrane</location>
        <topology evidence="1">Single-pass type I membrane protein</topology>
    </subcellularLocation>
</comment>
<evidence type="ECO:0000256" key="8">
    <source>
        <dbReference type="ARBA" id="ARBA00023170"/>
    </source>
</evidence>
<keyword evidence="2" id="KW-1003">Cell membrane</keyword>
<sequence length="187" mass="21043">MVVATSCFGGAFQPRGRDNSIVLWAGWTMYCGILDQHLLPSVRELKMDHIDIPAVIGENKVLPCRAENRPIVYVEWKRTDIKEENILRYRNNAVDTGDQHPSFKDRVVFQDREMKDGDVSLVLINVRTDDSGTYEAEVGYQETENDEKPICSIHLHIAPPSPPPPPPPPGEFVSLDQFLLQLPCSGC</sequence>
<evidence type="ECO:0000313" key="12">
    <source>
        <dbReference type="Ensembl" id="ENSCVAP00000003812.1"/>
    </source>
</evidence>
<evidence type="ECO:0000256" key="7">
    <source>
        <dbReference type="ARBA" id="ARBA00023157"/>
    </source>
</evidence>
<keyword evidence="3" id="KW-0812">Transmembrane</keyword>
<dbReference type="AlphaFoldDB" id="A0A3Q2CFR2"/>
<dbReference type="PROSITE" id="PS50835">
    <property type="entry name" value="IG_LIKE"/>
    <property type="match status" value="1"/>
</dbReference>
<keyword evidence="4" id="KW-0732">Signal</keyword>
<keyword evidence="10" id="KW-0393">Immunoglobulin domain</keyword>
<keyword evidence="5" id="KW-1133">Transmembrane helix</keyword>